<name>A0AAX0RUZ5_9BACI</name>
<dbReference type="GeneID" id="95396972"/>
<keyword evidence="4" id="KW-1185">Reference proteome</keyword>
<gene>
    <name evidence="2" type="ORF">CN689_27865</name>
    <name evidence="1" type="ORF">DTO10_01745</name>
</gene>
<evidence type="ECO:0000313" key="4">
    <source>
        <dbReference type="Proteomes" id="UP000260457"/>
    </source>
</evidence>
<evidence type="ECO:0000313" key="2">
    <source>
        <dbReference type="EMBL" id="PEJ23575.1"/>
    </source>
</evidence>
<dbReference type="AlphaFoldDB" id="A0AAX0RUZ5"/>
<proteinExistence type="predicted"/>
<organism evidence="2 3">
    <name type="scientific">Peribacillus butanolivorans</name>
    <dbReference type="NCBI Taxonomy" id="421767"/>
    <lineage>
        <taxon>Bacteria</taxon>
        <taxon>Bacillati</taxon>
        <taxon>Bacillota</taxon>
        <taxon>Bacilli</taxon>
        <taxon>Bacillales</taxon>
        <taxon>Bacillaceae</taxon>
        <taxon>Peribacillus</taxon>
    </lineage>
</organism>
<accession>A0AAX0RUZ5</accession>
<reference evidence="1 4" key="2">
    <citation type="submission" date="2018-07" db="EMBL/GenBank/DDBJ databases">
        <title>The molecular basis for the intramolecular migration of carboxyl group in the catabolism of para-hydroxybenzoate via gentisate.</title>
        <authorList>
            <person name="Zhao H."/>
            <person name="Xu Y."/>
            <person name="Lin S."/>
            <person name="Spain J.C."/>
            <person name="Zhou N.-Y."/>
        </authorList>
    </citation>
    <scope>NUCLEOTIDE SEQUENCE [LARGE SCALE GENOMIC DNA]</scope>
    <source>
        <strain evidence="1 4">PHB-7a</strain>
    </source>
</reference>
<dbReference type="KEGG" id="pbut:DTO10_01745"/>
<dbReference type="Proteomes" id="UP000260457">
    <property type="component" value="Chromosome"/>
</dbReference>
<dbReference type="Proteomes" id="UP000220106">
    <property type="component" value="Unassembled WGS sequence"/>
</dbReference>
<evidence type="ECO:0000313" key="1">
    <source>
        <dbReference type="EMBL" id="AXN37243.1"/>
    </source>
</evidence>
<dbReference type="EMBL" id="NUEQ01000144">
    <property type="protein sequence ID" value="PEJ23575.1"/>
    <property type="molecule type" value="Genomic_DNA"/>
</dbReference>
<dbReference type="RefSeq" id="WP_098178194.1">
    <property type="nucleotide sequence ID" value="NZ_CP030926.1"/>
</dbReference>
<evidence type="ECO:0000313" key="3">
    <source>
        <dbReference type="Proteomes" id="UP000220106"/>
    </source>
</evidence>
<protein>
    <submittedName>
        <fullName evidence="2">Uncharacterized protein</fullName>
    </submittedName>
</protein>
<reference evidence="2 3" key="1">
    <citation type="submission" date="2017-09" db="EMBL/GenBank/DDBJ databases">
        <title>Large-scale bioinformatics analysis of Bacillus genomes uncovers conserved roles of natural products in bacterial physiology.</title>
        <authorList>
            <consortium name="Agbiome Team Llc"/>
            <person name="Bleich R.M."/>
            <person name="Kirk G.J."/>
            <person name="Santa Maria K.C."/>
            <person name="Allen S.E."/>
            <person name="Farag S."/>
            <person name="Shank E.A."/>
            <person name="Bowers A."/>
        </authorList>
    </citation>
    <scope>NUCLEOTIDE SEQUENCE [LARGE SCALE GENOMIC DNA]</scope>
    <source>
        <strain evidence="2 3">AFS003229</strain>
    </source>
</reference>
<dbReference type="EMBL" id="CP030926">
    <property type="protein sequence ID" value="AXN37243.1"/>
    <property type="molecule type" value="Genomic_DNA"/>
</dbReference>
<sequence>MINKYETRYFYIISPSDDKFSQWNTVKEILNEDIVDDYEIITDLMAQDVRDKFGEEYEVWDIAKDEFELRIKPKIN</sequence>